<dbReference type="InterPro" id="IPR045090">
    <property type="entry name" value="Pept_M3A_M3B"/>
</dbReference>
<comment type="similarity">
    <text evidence="1 9">Belongs to the peptidase M3 family.</text>
</comment>
<dbReference type="GO" id="GO:0006508">
    <property type="term" value="P:proteolysis"/>
    <property type="evidence" value="ECO:0007669"/>
    <property type="project" value="UniProtKB-KW"/>
</dbReference>
<dbReference type="AlphaFoldDB" id="A0A090ADD1"/>
<evidence type="ECO:0000256" key="5">
    <source>
        <dbReference type="ARBA" id="ARBA00022833"/>
    </source>
</evidence>
<dbReference type="InterPro" id="IPR024079">
    <property type="entry name" value="MetalloPept_cat_dom_sf"/>
</dbReference>
<dbReference type="Pfam" id="PF19310">
    <property type="entry name" value="TOP_N"/>
    <property type="match status" value="1"/>
</dbReference>
<dbReference type="Gene3D" id="1.10.1370.10">
    <property type="entry name" value="Neurolysin, domain 3"/>
    <property type="match status" value="1"/>
</dbReference>
<feature type="domain" description="Oligopeptidase A N-terminal" evidence="11">
    <location>
        <begin position="26"/>
        <end position="148"/>
    </location>
</feature>
<dbReference type="HOGENOM" id="CLU_001805_4_1_6"/>
<dbReference type="Proteomes" id="UP000031623">
    <property type="component" value="Chromosome"/>
</dbReference>
<dbReference type="InterPro" id="IPR034005">
    <property type="entry name" value="M3A_DCP"/>
</dbReference>
<reference evidence="12 13" key="1">
    <citation type="journal article" date="2014" name="ISME J.">
        <title>Ecophysiology of Thioploca ingrica as revealed by the complete genome sequence supplemented with proteomic evidence.</title>
        <authorList>
            <person name="Kojima H."/>
            <person name="Ogura Y."/>
            <person name="Yamamoto N."/>
            <person name="Togashi T."/>
            <person name="Mori H."/>
            <person name="Watanabe T."/>
            <person name="Nemoto F."/>
            <person name="Kurokawa K."/>
            <person name="Hayashi T."/>
            <person name="Fukui M."/>
        </authorList>
    </citation>
    <scope>NUCLEOTIDE SEQUENCE [LARGE SCALE GENOMIC DNA]</scope>
</reference>
<evidence type="ECO:0000256" key="4">
    <source>
        <dbReference type="ARBA" id="ARBA00022801"/>
    </source>
</evidence>
<proteinExistence type="inferred from homology"/>
<dbReference type="GO" id="GO:0006518">
    <property type="term" value="P:peptide metabolic process"/>
    <property type="evidence" value="ECO:0007669"/>
    <property type="project" value="TreeGrafter"/>
</dbReference>
<dbReference type="InterPro" id="IPR045666">
    <property type="entry name" value="OpdA_N"/>
</dbReference>
<dbReference type="OrthoDB" id="9773538at2"/>
<dbReference type="Pfam" id="PF01432">
    <property type="entry name" value="Peptidase_M3"/>
    <property type="match status" value="1"/>
</dbReference>
<gene>
    <name evidence="12" type="ORF">THII_1546</name>
</gene>
<dbReference type="KEGG" id="tig:THII_1546"/>
<evidence type="ECO:0000256" key="2">
    <source>
        <dbReference type="ARBA" id="ARBA00022670"/>
    </source>
</evidence>
<dbReference type="Gene3D" id="3.40.390.10">
    <property type="entry name" value="Collagenase (Catalytic Domain)"/>
    <property type="match status" value="1"/>
</dbReference>
<sequence>MSNPLLQMQGLPPFSRIKPEHIVPAIEQILNDNRTQIKNLLNLSKHYTWDNFIQPLNELNDRLNRIWSPIGHLHGVADGEELRQAYNACLPMLSTYRSEIGQNKDLYAAYQAIANNSTFAQLETAQQQIIKNELRDFHLAGVDLPADKQTRYKEIQQQLSQLGTRFSENLLDATHAWKKQITDDRLLAGLPESVLNLIKQNAEQEQLPGWVLTLDWPCYQPVLNYADNHELRYEMYQAYMTRASDQGPHAGQWDNSAIMAEILALRHELATLLGFANYAEYSLSTKMAETPQQVLTFLTNLAEQTKPFAIKELEQLQAFAQAQYGINKLEMWDISYYSEKLRHHLYDISQEMLRPYFPLPQVLAGLFSVVQRLYGIVIQQHDEVDTWHPEVQFFSIYDETGELRGQFYFDFFARRGKRGGAWMDECIVRHRTRQGLQLPVAYLVCNFTPSVGQQPTLLTHQEVITLFHEFGHGLHHLLTRVDYAPVAGINGVAWDAVELPSQFMENWCWQREAIDLLASHYQTGEALPSELFAKMLAARNFQVGLFMLRQLEFALFDFRLHTEYTADLNIQTLLNDVRQQVSVLFPPAFNRFQHGFAHIFSGGYAAGYYSYKWAEVLSADAFAQFEEQGIFDRATGKRFLQTILESGGSQEPMELFVAFRGREPRIDALLKHIGIVI</sequence>
<comment type="cofactor">
    <cofactor evidence="9">
        <name>Zn(2+)</name>
        <dbReference type="ChEBI" id="CHEBI:29105"/>
    </cofactor>
    <text evidence="9">Binds 1 zinc ion.</text>
</comment>
<keyword evidence="3 9" id="KW-0479">Metal-binding</keyword>
<dbReference type="FunFam" id="3.40.390.10:FF:000009">
    <property type="entry name" value="Oligopeptidase A"/>
    <property type="match status" value="1"/>
</dbReference>
<evidence type="ECO:0000256" key="9">
    <source>
        <dbReference type="RuleBase" id="RU003435"/>
    </source>
</evidence>
<dbReference type="GO" id="GO:0004222">
    <property type="term" value="F:metalloendopeptidase activity"/>
    <property type="evidence" value="ECO:0007669"/>
    <property type="project" value="UniProtKB-EC"/>
</dbReference>
<dbReference type="CDD" id="cd06456">
    <property type="entry name" value="M3A_DCP"/>
    <property type="match status" value="1"/>
</dbReference>
<name>A0A090ADD1_9GAMM</name>
<dbReference type="SUPFAM" id="SSF55486">
    <property type="entry name" value="Metalloproteases ('zincins'), catalytic domain"/>
    <property type="match status" value="1"/>
</dbReference>
<evidence type="ECO:0000259" key="11">
    <source>
        <dbReference type="Pfam" id="PF19310"/>
    </source>
</evidence>
<accession>A0A090ADD1</accession>
<organism evidence="12 13">
    <name type="scientific">Thioploca ingrica</name>
    <dbReference type="NCBI Taxonomy" id="40754"/>
    <lineage>
        <taxon>Bacteria</taxon>
        <taxon>Pseudomonadati</taxon>
        <taxon>Pseudomonadota</taxon>
        <taxon>Gammaproteobacteria</taxon>
        <taxon>Thiotrichales</taxon>
        <taxon>Thiotrichaceae</taxon>
        <taxon>Thioploca</taxon>
    </lineage>
</organism>
<dbReference type="NCBIfam" id="NF008159">
    <property type="entry name" value="PRK10911.1"/>
    <property type="match status" value="1"/>
</dbReference>
<dbReference type="PANTHER" id="PTHR11804:SF84">
    <property type="entry name" value="SACCHAROLYSIN"/>
    <property type="match status" value="1"/>
</dbReference>
<dbReference type="PANTHER" id="PTHR11804">
    <property type="entry name" value="PROTEASE M3 THIMET OLIGOPEPTIDASE-RELATED"/>
    <property type="match status" value="1"/>
</dbReference>
<feature type="domain" description="Peptidase M3A/M3B catalytic" evidence="10">
    <location>
        <begin position="223"/>
        <end position="674"/>
    </location>
</feature>
<protein>
    <recommendedName>
        <fullName evidence="8">oligopeptidase A</fullName>
        <ecNumber evidence="8">3.4.24.70</ecNumber>
    </recommendedName>
</protein>
<keyword evidence="2 9" id="KW-0645">Protease</keyword>
<dbReference type="MEROPS" id="M03.004"/>
<evidence type="ECO:0000259" key="10">
    <source>
        <dbReference type="Pfam" id="PF01432"/>
    </source>
</evidence>
<keyword evidence="5 9" id="KW-0862">Zinc</keyword>
<evidence type="ECO:0000256" key="8">
    <source>
        <dbReference type="ARBA" id="ARBA00026100"/>
    </source>
</evidence>
<evidence type="ECO:0000256" key="1">
    <source>
        <dbReference type="ARBA" id="ARBA00006040"/>
    </source>
</evidence>
<dbReference type="GO" id="GO:0046872">
    <property type="term" value="F:metal ion binding"/>
    <property type="evidence" value="ECO:0007669"/>
    <property type="project" value="UniProtKB-UniRule"/>
</dbReference>
<evidence type="ECO:0000256" key="6">
    <source>
        <dbReference type="ARBA" id="ARBA00023049"/>
    </source>
</evidence>
<dbReference type="InterPro" id="IPR024080">
    <property type="entry name" value="Neurolysin/TOP_N"/>
</dbReference>
<evidence type="ECO:0000313" key="13">
    <source>
        <dbReference type="Proteomes" id="UP000031623"/>
    </source>
</evidence>
<evidence type="ECO:0000256" key="3">
    <source>
        <dbReference type="ARBA" id="ARBA00022723"/>
    </source>
</evidence>
<dbReference type="GO" id="GO:0005829">
    <property type="term" value="C:cytosol"/>
    <property type="evidence" value="ECO:0007669"/>
    <property type="project" value="UniProtKB-ARBA"/>
</dbReference>
<dbReference type="EMBL" id="AP014633">
    <property type="protein sequence ID" value="BAP55843.1"/>
    <property type="molecule type" value="Genomic_DNA"/>
</dbReference>
<keyword evidence="4 9" id="KW-0378">Hydrolase</keyword>
<comment type="catalytic activity">
    <reaction evidence="7">
        <text>Hydrolysis of oligopeptides, with broad specificity. Gly or Ala commonly occur as P1 or P1' residues, but more distant residues are also important, as is shown by the fact that Z-Gly-Pro-Gly-|-Gly-Pro-Ala is cleaved, but not Z-(Gly)(5).</text>
        <dbReference type="EC" id="3.4.24.70"/>
    </reaction>
</comment>
<dbReference type="STRING" id="40754.THII_1546"/>
<dbReference type="InterPro" id="IPR001567">
    <property type="entry name" value="Pept_M3A_M3B_dom"/>
</dbReference>
<dbReference type="InterPro" id="IPR024077">
    <property type="entry name" value="Neurolysin/TOP_dom2"/>
</dbReference>
<evidence type="ECO:0000256" key="7">
    <source>
        <dbReference type="ARBA" id="ARBA00024603"/>
    </source>
</evidence>
<evidence type="ECO:0000313" key="12">
    <source>
        <dbReference type="EMBL" id="BAP55843.1"/>
    </source>
</evidence>
<dbReference type="EC" id="3.4.24.70" evidence="8"/>
<keyword evidence="6 9" id="KW-0482">Metalloprotease</keyword>
<dbReference type="Gene3D" id="1.20.1050.40">
    <property type="entry name" value="Endopeptidase. Chain P, domain 1"/>
    <property type="match status" value="1"/>
</dbReference>
<keyword evidence="13" id="KW-1185">Reference proteome</keyword>